<dbReference type="RefSeq" id="WP_380045349.1">
    <property type="nucleotide sequence ID" value="NZ_JBHLTC010000010.1"/>
</dbReference>
<organism evidence="1 2">
    <name type="scientific">Kribbella deserti</name>
    <dbReference type="NCBI Taxonomy" id="1926257"/>
    <lineage>
        <taxon>Bacteria</taxon>
        <taxon>Bacillati</taxon>
        <taxon>Actinomycetota</taxon>
        <taxon>Actinomycetes</taxon>
        <taxon>Propionibacteriales</taxon>
        <taxon>Kribbellaceae</taxon>
        <taxon>Kribbella</taxon>
    </lineage>
</organism>
<evidence type="ECO:0000313" key="1">
    <source>
        <dbReference type="EMBL" id="MFC0624265.1"/>
    </source>
</evidence>
<name>A0ABV6QIC1_9ACTN</name>
<evidence type="ECO:0000313" key="2">
    <source>
        <dbReference type="Proteomes" id="UP001589890"/>
    </source>
</evidence>
<gene>
    <name evidence="1" type="ORF">ACFFGN_09350</name>
</gene>
<dbReference type="Proteomes" id="UP001589890">
    <property type="component" value="Unassembled WGS sequence"/>
</dbReference>
<dbReference type="EMBL" id="JBHLTC010000010">
    <property type="protein sequence ID" value="MFC0624265.1"/>
    <property type="molecule type" value="Genomic_DNA"/>
</dbReference>
<proteinExistence type="predicted"/>
<reference evidence="1 2" key="1">
    <citation type="submission" date="2024-09" db="EMBL/GenBank/DDBJ databases">
        <authorList>
            <person name="Sun Q."/>
            <person name="Mori K."/>
        </authorList>
    </citation>
    <scope>NUCLEOTIDE SEQUENCE [LARGE SCALE GENOMIC DNA]</scope>
    <source>
        <strain evidence="1 2">CGMCC 1.15906</strain>
    </source>
</reference>
<accession>A0ABV6QIC1</accession>
<comment type="caution">
    <text evidence="1">The sequence shown here is derived from an EMBL/GenBank/DDBJ whole genome shotgun (WGS) entry which is preliminary data.</text>
</comment>
<keyword evidence="2" id="KW-1185">Reference proteome</keyword>
<protein>
    <submittedName>
        <fullName evidence="1">Recombinase family protein</fullName>
    </submittedName>
</protein>
<sequence length="101" mass="11242">MKPIALGYVRTNPLTTRGEITAAKEHLAAYAVKEDLTLDRVYVDRPESQPEAYHALIEALQRRGIRLVLVPSLAHLGGHGSPLKTHLEHYTHARILITQTA</sequence>